<name>A0A2K0T020_9HYPO</name>
<dbReference type="Proteomes" id="UP000236546">
    <property type="component" value="Unassembled WGS sequence"/>
</dbReference>
<feature type="chain" id="PRO_5014380646" evidence="1">
    <location>
        <begin position="20"/>
        <end position="177"/>
    </location>
</feature>
<evidence type="ECO:0000313" key="2">
    <source>
        <dbReference type="EMBL" id="PNP38872.1"/>
    </source>
</evidence>
<proteinExistence type="predicted"/>
<dbReference type="AlphaFoldDB" id="A0A2K0T020"/>
<gene>
    <name evidence="2" type="ORF">TGAMA5MH_09096</name>
</gene>
<evidence type="ECO:0000256" key="1">
    <source>
        <dbReference type="SAM" id="SignalP"/>
    </source>
</evidence>
<reference evidence="2 3" key="1">
    <citation type="submission" date="2017-02" db="EMBL/GenBank/DDBJ databases">
        <title>Genomes of Trichoderma spp. with biocontrol activity.</title>
        <authorList>
            <person name="Gardiner D."/>
            <person name="Kazan K."/>
            <person name="Vos C."/>
            <person name="Harvey P."/>
        </authorList>
    </citation>
    <scope>NUCLEOTIDE SEQUENCE [LARGE SCALE GENOMIC DNA]</scope>
    <source>
        <strain evidence="2 3">A5MH</strain>
    </source>
</reference>
<keyword evidence="1" id="KW-0732">Signal</keyword>
<dbReference type="OrthoDB" id="4884455at2759"/>
<protein>
    <submittedName>
        <fullName evidence="2">Uncharacterized protein</fullName>
    </submittedName>
</protein>
<sequence length="177" mass="20661">MRLRISLLLTLLLIVPSLAGILPRQVKPPHFFNTGSMAKKPWTLRGLDEIERALTNITNVFPFDCRCKDQYANDDIERCPPLEKVTHIQLGQCYTTRMPSVSLRVWDTRLGVTQYVECRAYWHGGCRGISSAPLVFEENYQCRDMVERYSNRGRFKSLMCVNLVRQQPWPEDVQQRR</sequence>
<comment type="caution">
    <text evidence="2">The sequence shown here is derived from an EMBL/GenBank/DDBJ whole genome shotgun (WGS) entry which is preliminary data.</text>
</comment>
<dbReference type="EMBL" id="MTYH01000098">
    <property type="protein sequence ID" value="PNP38872.1"/>
    <property type="molecule type" value="Genomic_DNA"/>
</dbReference>
<organism evidence="2 3">
    <name type="scientific">Trichoderma gamsii</name>
    <dbReference type="NCBI Taxonomy" id="398673"/>
    <lineage>
        <taxon>Eukaryota</taxon>
        <taxon>Fungi</taxon>
        <taxon>Dikarya</taxon>
        <taxon>Ascomycota</taxon>
        <taxon>Pezizomycotina</taxon>
        <taxon>Sordariomycetes</taxon>
        <taxon>Hypocreomycetidae</taxon>
        <taxon>Hypocreales</taxon>
        <taxon>Hypocreaceae</taxon>
        <taxon>Trichoderma</taxon>
    </lineage>
</organism>
<feature type="signal peptide" evidence="1">
    <location>
        <begin position="1"/>
        <end position="19"/>
    </location>
</feature>
<evidence type="ECO:0000313" key="3">
    <source>
        <dbReference type="Proteomes" id="UP000236546"/>
    </source>
</evidence>
<accession>A0A2K0T020</accession>